<dbReference type="RefSeq" id="WP_184803873.1">
    <property type="nucleotide sequence ID" value="NZ_JACHMY010000001.1"/>
</dbReference>
<feature type="compositionally biased region" description="Basic and acidic residues" evidence="8">
    <location>
        <begin position="73"/>
        <end position="83"/>
    </location>
</feature>
<feature type="compositionally biased region" description="Polar residues" evidence="8">
    <location>
        <begin position="85"/>
        <end position="94"/>
    </location>
</feature>
<comment type="subcellular location">
    <subcellularLocation>
        <location evidence="1">Membrane</location>
        <topology evidence="1">Single-pass membrane protein</topology>
    </subcellularLocation>
</comment>
<dbReference type="AlphaFoldDB" id="A0A7W9JFM6"/>
<dbReference type="GO" id="GO:0016020">
    <property type="term" value="C:membrane"/>
    <property type="evidence" value="ECO:0007669"/>
    <property type="project" value="UniProtKB-ARBA"/>
</dbReference>
<evidence type="ECO:0000256" key="7">
    <source>
        <dbReference type="ARBA" id="ARBA00023136"/>
    </source>
</evidence>
<dbReference type="PANTHER" id="PTHR42982">
    <property type="entry name" value="SEC-INDEPENDENT PROTEIN TRANSLOCASE PROTEIN TATA"/>
    <property type="match status" value="1"/>
</dbReference>
<evidence type="ECO:0000313" key="10">
    <source>
        <dbReference type="EMBL" id="MBB5841070.1"/>
    </source>
</evidence>
<organism evidence="10 11">
    <name type="scientific">Kribbella italica</name>
    <dbReference type="NCBI Taxonomy" id="1540520"/>
    <lineage>
        <taxon>Bacteria</taxon>
        <taxon>Bacillati</taxon>
        <taxon>Actinomycetota</taxon>
        <taxon>Actinomycetes</taxon>
        <taxon>Propionibacteriales</taxon>
        <taxon>Kribbellaceae</taxon>
        <taxon>Kribbella</taxon>
    </lineage>
</organism>
<accession>A0A7W9JFM6</accession>
<dbReference type="Proteomes" id="UP000549971">
    <property type="component" value="Unassembled WGS sequence"/>
</dbReference>
<dbReference type="Pfam" id="PF02416">
    <property type="entry name" value="TatA_B_E"/>
    <property type="match status" value="1"/>
</dbReference>
<keyword evidence="5 9" id="KW-1133">Transmembrane helix</keyword>
<evidence type="ECO:0000256" key="1">
    <source>
        <dbReference type="ARBA" id="ARBA00004167"/>
    </source>
</evidence>
<proteinExistence type="predicted"/>
<feature type="region of interest" description="Disordered" evidence="8">
    <location>
        <begin position="51"/>
        <end position="94"/>
    </location>
</feature>
<dbReference type="PANTHER" id="PTHR42982:SF1">
    <property type="entry name" value="SEC-INDEPENDENT PROTEIN TRANSLOCASE PROTEIN TATA"/>
    <property type="match status" value="1"/>
</dbReference>
<dbReference type="Gene3D" id="1.20.5.3310">
    <property type="match status" value="1"/>
</dbReference>
<comment type="caution">
    <text evidence="10">The sequence shown here is derived from an EMBL/GenBank/DDBJ whole genome shotgun (WGS) entry which is preliminary data.</text>
</comment>
<keyword evidence="4" id="KW-0653">Protein transport</keyword>
<dbReference type="EMBL" id="JACHMY010000001">
    <property type="protein sequence ID" value="MBB5841070.1"/>
    <property type="molecule type" value="Genomic_DNA"/>
</dbReference>
<keyword evidence="6" id="KW-0811">Translocation</keyword>
<evidence type="ECO:0000256" key="5">
    <source>
        <dbReference type="ARBA" id="ARBA00022989"/>
    </source>
</evidence>
<keyword evidence="3 9" id="KW-0812">Transmembrane</keyword>
<feature type="transmembrane region" description="Helical" evidence="9">
    <location>
        <begin position="12"/>
        <end position="29"/>
    </location>
</feature>
<reference evidence="10 11" key="1">
    <citation type="submission" date="2020-08" db="EMBL/GenBank/DDBJ databases">
        <title>Sequencing the genomes of 1000 actinobacteria strains.</title>
        <authorList>
            <person name="Klenk H.-P."/>
        </authorList>
    </citation>
    <scope>NUCLEOTIDE SEQUENCE [LARGE SCALE GENOMIC DNA]</scope>
    <source>
        <strain evidence="10 11">DSM 28967</strain>
    </source>
</reference>
<keyword evidence="7 9" id="KW-0472">Membrane</keyword>
<evidence type="ECO:0000256" key="3">
    <source>
        <dbReference type="ARBA" id="ARBA00022692"/>
    </source>
</evidence>
<evidence type="ECO:0000256" key="8">
    <source>
        <dbReference type="SAM" id="MobiDB-lite"/>
    </source>
</evidence>
<keyword evidence="11" id="KW-1185">Reference proteome</keyword>
<evidence type="ECO:0000256" key="4">
    <source>
        <dbReference type="ARBA" id="ARBA00022927"/>
    </source>
</evidence>
<evidence type="ECO:0000256" key="2">
    <source>
        <dbReference type="ARBA" id="ARBA00022448"/>
    </source>
</evidence>
<evidence type="ECO:0000256" key="6">
    <source>
        <dbReference type="ARBA" id="ARBA00023010"/>
    </source>
</evidence>
<dbReference type="GO" id="GO:0015031">
    <property type="term" value="P:protein transport"/>
    <property type="evidence" value="ECO:0007669"/>
    <property type="project" value="UniProtKB-KW"/>
</dbReference>
<dbReference type="InterPro" id="IPR003369">
    <property type="entry name" value="TatA/B/E"/>
</dbReference>
<evidence type="ECO:0000313" key="11">
    <source>
        <dbReference type="Proteomes" id="UP000549971"/>
    </source>
</evidence>
<evidence type="ECO:0000256" key="9">
    <source>
        <dbReference type="SAM" id="Phobius"/>
    </source>
</evidence>
<sequence length="94" mass="10278">METLLALPEGGEWIVLLVVVVLLFGANRLPELTRNTARALVELKKITREAKLDPSPVEPTAEERARPAVSDVEEVRPGARVEGEQPQQKPVSDG</sequence>
<gene>
    <name evidence="10" type="ORF">HDA39_007804</name>
</gene>
<keyword evidence="2" id="KW-0813">Transport</keyword>
<name>A0A7W9JFM6_9ACTN</name>
<protein>
    <submittedName>
        <fullName evidence="10">Sec-independent protein translocase protein TatA</fullName>
    </submittedName>
</protein>